<evidence type="ECO:0000313" key="2">
    <source>
        <dbReference type="Proteomes" id="UP000327000"/>
    </source>
</evidence>
<dbReference type="Gene3D" id="3.30.559.10">
    <property type="entry name" value="Chloramphenicol acetyltransferase-like domain"/>
    <property type="match status" value="1"/>
</dbReference>
<protein>
    <recommendedName>
        <fullName evidence="3">Diacylglycerol O-acyltransferase</fullName>
    </recommendedName>
</protein>
<dbReference type="AlphaFoldDB" id="A0A5N5W506"/>
<evidence type="ECO:0000313" key="1">
    <source>
        <dbReference type="EMBL" id="KAB7842193.1"/>
    </source>
</evidence>
<proteinExistence type="predicted"/>
<sequence>MLVLPTDRGHTPVPFGPSDRYQYLRARTAADPARTHVCIAARMTGPPPDREELERLVADAVARVPALGYRVGGTGRRARFEPAGALDVSLHVDEVEVPAGRSPGRCALDALAAPLPADRPLWGVRLIRGHRPDEYLLAYRAAHLFQDGLAMAQAMGAALSGARLPAPAPRPAPRAPSPQTVRACARFLPHLFGRTARWLPPCSAVTGERTLHTATLDRSAFDELTRRTGASAAQVALAALAGALRAWTPDHWCGAGGRRQRRGLRVYLPVSLRHPGDRAALGSALGVMPLTLPCAEPSPARRLADVVRDTGPMTLYRFRELFGYLLRAPGPVAWLAHRVVHHCSPPRLGVTVIPADAHDTGPGIAGLIPVSPPVGSSPGGCVFVLEKTRVSVSFLFDAGVPGTERLPGLLGAALEELRAAV</sequence>
<dbReference type="RefSeq" id="WP_152264396.1">
    <property type="nucleotide sequence ID" value="NZ_VOKX01000038.1"/>
</dbReference>
<reference evidence="1 2" key="1">
    <citation type="journal article" date="2019" name="Microb. Cell Fact.">
        <title>Exploring novel herbicidin analogues by transcriptional regulator overexpression and MS/MS molecular networking.</title>
        <authorList>
            <person name="Shi Y."/>
            <person name="Gu R."/>
            <person name="Li Y."/>
            <person name="Wang X."/>
            <person name="Ren W."/>
            <person name="Li X."/>
            <person name="Wang L."/>
            <person name="Xie Y."/>
            <person name="Hong B."/>
        </authorList>
    </citation>
    <scope>NUCLEOTIDE SEQUENCE [LARGE SCALE GENOMIC DNA]</scope>
    <source>
        <strain evidence="1 2">US-43</strain>
    </source>
</reference>
<gene>
    <name evidence="1" type="ORF">FRZ00_19850</name>
</gene>
<dbReference type="EMBL" id="VOKX01000038">
    <property type="protein sequence ID" value="KAB7842193.1"/>
    <property type="molecule type" value="Genomic_DNA"/>
</dbReference>
<dbReference type="InterPro" id="IPR023213">
    <property type="entry name" value="CAT-like_dom_sf"/>
</dbReference>
<comment type="caution">
    <text evidence="1">The sequence shown here is derived from an EMBL/GenBank/DDBJ whole genome shotgun (WGS) entry which is preliminary data.</text>
</comment>
<dbReference type="Proteomes" id="UP000327000">
    <property type="component" value="Unassembled WGS sequence"/>
</dbReference>
<dbReference type="SUPFAM" id="SSF52777">
    <property type="entry name" value="CoA-dependent acyltransferases"/>
    <property type="match status" value="1"/>
</dbReference>
<keyword evidence="2" id="KW-1185">Reference proteome</keyword>
<organism evidence="1 2">
    <name type="scientific">Streptomyces mobaraensis</name>
    <name type="common">Streptoverticillium mobaraense</name>
    <dbReference type="NCBI Taxonomy" id="35621"/>
    <lineage>
        <taxon>Bacteria</taxon>
        <taxon>Bacillati</taxon>
        <taxon>Actinomycetota</taxon>
        <taxon>Actinomycetes</taxon>
        <taxon>Kitasatosporales</taxon>
        <taxon>Streptomycetaceae</taxon>
        <taxon>Streptomyces</taxon>
    </lineage>
</organism>
<evidence type="ECO:0008006" key="3">
    <source>
        <dbReference type="Google" id="ProtNLM"/>
    </source>
</evidence>
<name>A0A5N5W506_STRMB</name>
<dbReference type="OrthoDB" id="4671961at2"/>
<accession>A0A5N5W506</accession>